<evidence type="ECO:0000313" key="2">
    <source>
        <dbReference type="Proteomes" id="UP000450676"/>
    </source>
</evidence>
<comment type="caution">
    <text evidence="1">The sequence shown here is derived from an EMBL/GenBank/DDBJ whole genome shotgun (WGS) entry which is preliminary data.</text>
</comment>
<accession>A0A7X4KLH8</accession>
<evidence type="ECO:0000313" key="1">
    <source>
        <dbReference type="EMBL" id="MYN07152.1"/>
    </source>
</evidence>
<reference evidence="1 2" key="1">
    <citation type="submission" date="2019-12" db="EMBL/GenBank/DDBJ databases">
        <title>Novel species isolated from a subtropical stream in China.</title>
        <authorList>
            <person name="Lu H."/>
        </authorList>
    </citation>
    <scope>NUCLEOTIDE SEQUENCE [LARGE SCALE GENOMIC DNA]</scope>
    <source>
        <strain evidence="1 2">FT127W</strain>
    </source>
</reference>
<organism evidence="1 2">
    <name type="scientific">Pseudoduganella aquatica</name>
    <dbReference type="NCBI Taxonomy" id="2660641"/>
    <lineage>
        <taxon>Bacteria</taxon>
        <taxon>Pseudomonadati</taxon>
        <taxon>Pseudomonadota</taxon>
        <taxon>Betaproteobacteria</taxon>
        <taxon>Burkholderiales</taxon>
        <taxon>Oxalobacteraceae</taxon>
        <taxon>Telluria group</taxon>
        <taxon>Pseudoduganella</taxon>
    </lineage>
</organism>
<dbReference type="EMBL" id="WWCU01000005">
    <property type="protein sequence ID" value="MYN07152.1"/>
    <property type="molecule type" value="Genomic_DNA"/>
</dbReference>
<dbReference type="Proteomes" id="UP000450676">
    <property type="component" value="Unassembled WGS sequence"/>
</dbReference>
<gene>
    <name evidence="1" type="ORF">GTP77_07350</name>
</gene>
<name>A0A7X4KLH8_9BURK</name>
<dbReference type="AlphaFoldDB" id="A0A7X4KLH8"/>
<sequence>MDAPVASSLPETLQQQLAQLAELTGQSESSIMQLALQEYLDCHLPEMLELQASEQQADRKEFASKEEVREVFARYGA</sequence>
<proteinExistence type="predicted"/>
<protein>
    <recommendedName>
        <fullName evidence="3">Ribbon-helix-helix protein, CopG family</fullName>
    </recommendedName>
</protein>
<dbReference type="RefSeq" id="WP_161071505.1">
    <property type="nucleotide sequence ID" value="NZ_CP086370.1"/>
</dbReference>
<keyword evidence="2" id="KW-1185">Reference proteome</keyword>
<evidence type="ECO:0008006" key="3">
    <source>
        <dbReference type="Google" id="ProtNLM"/>
    </source>
</evidence>